<dbReference type="InterPro" id="IPR001444">
    <property type="entry name" value="Flag_bb_rod_N"/>
</dbReference>
<feature type="domain" description="Flagellar hook protein FlgE/F/G-like D1" evidence="10">
    <location>
        <begin position="96"/>
        <end position="155"/>
    </location>
</feature>
<dbReference type="DNASU" id="3883335"/>
<dbReference type="GO" id="GO:0009426">
    <property type="term" value="C:bacterial-type flagellum basal body, distal rod"/>
    <property type="evidence" value="ECO:0007669"/>
    <property type="project" value="UniProtKB-UniRule"/>
</dbReference>
<dbReference type="InterPro" id="IPR020013">
    <property type="entry name" value="Flagellar_FlgE/F/G"/>
</dbReference>
<evidence type="ECO:0000256" key="7">
    <source>
        <dbReference type="RuleBase" id="RU362116"/>
    </source>
</evidence>
<accession>Q2LT23</accession>
<dbReference type="InterPro" id="IPR010930">
    <property type="entry name" value="Flg_bb/hook_C_dom"/>
</dbReference>
<comment type="subcellular location">
    <subcellularLocation>
        <location evidence="1 7">Bacterial flagellum basal body</location>
    </subcellularLocation>
</comment>
<evidence type="ECO:0000256" key="2">
    <source>
        <dbReference type="ARBA" id="ARBA00009677"/>
    </source>
</evidence>
<evidence type="ECO:0000256" key="3">
    <source>
        <dbReference type="ARBA" id="ARBA00017948"/>
    </source>
</evidence>
<evidence type="ECO:0000256" key="5">
    <source>
        <dbReference type="ARBA" id="ARBA00025933"/>
    </source>
</evidence>
<name>Q2LT23_SYNAS</name>
<feature type="domain" description="Flagellar basal-body/hook protein C-terminal" evidence="9">
    <location>
        <begin position="214"/>
        <end position="258"/>
    </location>
</feature>
<dbReference type="eggNOG" id="COG4786">
    <property type="taxonomic scope" value="Bacteria"/>
</dbReference>
<comment type="similarity">
    <text evidence="2 7">Belongs to the flagella basal body rod proteins family.</text>
</comment>
<evidence type="ECO:0000313" key="12">
    <source>
        <dbReference type="Proteomes" id="UP000001933"/>
    </source>
</evidence>
<dbReference type="FunCoup" id="Q2LT23">
    <property type="interactions" value="81"/>
</dbReference>
<dbReference type="AlphaFoldDB" id="Q2LT23"/>
<evidence type="ECO:0000256" key="1">
    <source>
        <dbReference type="ARBA" id="ARBA00004117"/>
    </source>
</evidence>
<dbReference type="GO" id="GO:0071978">
    <property type="term" value="P:bacterial-type flagellum-dependent swarming motility"/>
    <property type="evidence" value="ECO:0007669"/>
    <property type="project" value="TreeGrafter"/>
</dbReference>
<evidence type="ECO:0000259" key="10">
    <source>
        <dbReference type="Pfam" id="PF22692"/>
    </source>
</evidence>
<dbReference type="RefSeq" id="WP_011417259.1">
    <property type="nucleotide sequence ID" value="NC_007759.1"/>
</dbReference>
<dbReference type="Proteomes" id="UP000001933">
    <property type="component" value="Chromosome"/>
</dbReference>
<dbReference type="InterPro" id="IPR019776">
    <property type="entry name" value="Flagellar_basal_body_rod_CS"/>
</dbReference>
<dbReference type="InterPro" id="IPR037925">
    <property type="entry name" value="FlgE/F/G-like"/>
</dbReference>
<dbReference type="Pfam" id="PF22692">
    <property type="entry name" value="LlgE_F_G_D1"/>
    <property type="match status" value="1"/>
</dbReference>
<keyword evidence="11" id="KW-0966">Cell projection</keyword>
<dbReference type="HOGENOM" id="CLU_013687_0_1_7"/>
<dbReference type="PROSITE" id="PS00588">
    <property type="entry name" value="FLAGELLA_BB_ROD"/>
    <property type="match status" value="1"/>
</dbReference>
<dbReference type="Pfam" id="PF00460">
    <property type="entry name" value="Flg_bb_rod"/>
    <property type="match status" value="1"/>
</dbReference>
<comment type="subunit">
    <text evidence="5">The basal body constitutes a major portion of the flagellar organelle and consists of four rings (L,P,S, and M) mounted on a central rod. The rod consists of about 26 subunits of FlgG in the distal portion, and FlgB, FlgC and FlgF are thought to build up the proximal portion of the rod with about 6 subunits each.</text>
</comment>
<evidence type="ECO:0000259" key="8">
    <source>
        <dbReference type="Pfam" id="PF00460"/>
    </source>
</evidence>
<gene>
    <name evidence="11" type="ORF">SYN_02819</name>
</gene>
<dbReference type="InterPro" id="IPR053967">
    <property type="entry name" value="LlgE_F_G-like_D1"/>
</dbReference>
<dbReference type="PANTHER" id="PTHR30435:SF19">
    <property type="entry name" value="FLAGELLAR BASAL-BODY ROD PROTEIN FLGG"/>
    <property type="match status" value="1"/>
</dbReference>
<dbReference type="Pfam" id="PF06429">
    <property type="entry name" value="Flg_bbr_C"/>
    <property type="match status" value="1"/>
</dbReference>
<protein>
    <recommendedName>
        <fullName evidence="3 6">Flagellar basal-body rod protein FlgG</fullName>
    </recommendedName>
</protein>
<dbReference type="OrthoDB" id="9804559at2"/>
<evidence type="ECO:0000259" key="9">
    <source>
        <dbReference type="Pfam" id="PF06429"/>
    </source>
</evidence>
<reference evidence="11 12" key="1">
    <citation type="journal article" date="2007" name="Proc. Natl. Acad. Sci. U.S.A.">
        <title>The genome of Syntrophus aciditrophicus: life at the thermodynamic limit of microbial growth.</title>
        <authorList>
            <person name="McInerney M.J."/>
            <person name="Rohlin L."/>
            <person name="Mouttaki H."/>
            <person name="Kim U."/>
            <person name="Krupp R.S."/>
            <person name="Rios-Hernandez L."/>
            <person name="Sieber J."/>
            <person name="Struchtemeyer C.G."/>
            <person name="Bhattacharyya A."/>
            <person name="Campbell J.W."/>
            <person name="Gunsalus R.P."/>
        </authorList>
    </citation>
    <scope>NUCLEOTIDE SEQUENCE [LARGE SCALE GENOMIC DNA]</scope>
    <source>
        <strain evidence="11 12">SB</strain>
    </source>
</reference>
<evidence type="ECO:0000256" key="4">
    <source>
        <dbReference type="ARBA" id="ARBA00023143"/>
    </source>
</evidence>
<proteinExistence type="inferred from homology"/>
<dbReference type="EMBL" id="CP000252">
    <property type="protein sequence ID" value="ABC77230.1"/>
    <property type="molecule type" value="Genomic_DNA"/>
</dbReference>
<evidence type="ECO:0000313" key="11">
    <source>
        <dbReference type="EMBL" id="ABC77230.1"/>
    </source>
</evidence>
<keyword evidence="11" id="KW-0282">Flagellum</keyword>
<dbReference type="KEGG" id="sat:SYN_02819"/>
<dbReference type="InterPro" id="IPR012834">
    <property type="entry name" value="FlgG_G_neg"/>
</dbReference>
<dbReference type="PANTHER" id="PTHR30435">
    <property type="entry name" value="FLAGELLAR PROTEIN"/>
    <property type="match status" value="1"/>
</dbReference>
<evidence type="ECO:0000256" key="6">
    <source>
        <dbReference type="NCBIfam" id="TIGR02488"/>
    </source>
</evidence>
<organism evidence="11 12">
    <name type="scientific">Syntrophus aciditrophicus (strain SB)</name>
    <dbReference type="NCBI Taxonomy" id="56780"/>
    <lineage>
        <taxon>Bacteria</taxon>
        <taxon>Pseudomonadati</taxon>
        <taxon>Thermodesulfobacteriota</taxon>
        <taxon>Syntrophia</taxon>
        <taxon>Syntrophales</taxon>
        <taxon>Syntrophaceae</taxon>
        <taxon>Syntrophus</taxon>
    </lineage>
</organism>
<keyword evidence="11" id="KW-0969">Cilium</keyword>
<dbReference type="NCBIfam" id="TIGR03506">
    <property type="entry name" value="FlgEFG_subfam"/>
    <property type="match status" value="2"/>
</dbReference>
<feature type="domain" description="Flagellar basal body rod protein N-terminal" evidence="8">
    <location>
        <begin position="7"/>
        <end position="35"/>
    </location>
</feature>
<dbReference type="InParanoid" id="Q2LT23"/>
<keyword evidence="12" id="KW-1185">Reference proteome</keyword>
<dbReference type="STRING" id="56780.SYN_02819"/>
<dbReference type="NCBIfam" id="TIGR02488">
    <property type="entry name" value="flgG_G_neg"/>
    <property type="match status" value="1"/>
</dbReference>
<keyword evidence="4 7" id="KW-0975">Bacterial flagellum</keyword>
<dbReference type="SUPFAM" id="SSF117143">
    <property type="entry name" value="Flagellar hook protein flgE"/>
    <property type="match status" value="1"/>
</dbReference>
<sequence length="260" mass="27999">MIRSLWTAATGMQAQQVEQDVVANNLANVNTVGFKKSRADFQDLMYQLSTKAGSETSSGNQLTVGIEIGMGVKPVATQKIFSQGDYQQTGNSFDWAIEGDGFFQLDDNGTTVYTRAGNFKVNRDGVLCNTDGLQLIPEVSIPQDAVTFTLDSGGTWTAADENGNTLATGRIELAKFINPAGLSSIGRNLFEKTEGSGEPLTGNPGEDGLGTTSQRFLEMSNVNVIDEMVKMIVGQRAYEINSKSIVTADNMLSMINNLKK</sequence>